<name>A0A2A9FCH0_9PSEU</name>
<proteinExistence type="predicted"/>
<dbReference type="InterPro" id="IPR022029">
    <property type="entry name" value="YoaR-like_PG-bd"/>
</dbReference>
<evidence type="ECO:0000256" key="2">
    <source>
        <dbReference type="SAM" id="Phobius"/>
    </source>
</evidence>
<feature type="transmembrane region" description="Helical" evidence="2">
    <location>
        <begin position="103"/>
        <end position="122"/>
    </location>
</feature>
<gene>
    <name evidence="4" type="ORF">ATK36_3540</name>
</gene>
<keyword evidence="2" id="KW-1133">Transmembrane helix</keyword>
<feature type="domain" description="YoaR-like putative peptidoglycan binding" evidence="3">
    <location>
        <begin position="348"/>
        <end position="407"/>
    </location>
</feature>
<dbReference type="PANTHER" id="PTHR35788:SF1">
    <property type="entry name" value="EXPORTED PROTEIN"/>
    <property type="match status" value="1"/>
</dbReference>
<evidence type="ECO:0000313" key="4">
    <source>
        <dbReference type="EMBL" id="PFG48451.1"/>
    </source>
</evidence>
<feature type="compositionally biased region" description="Basic and acidic residues" evidence="1">
    <location>
        <begin position="23"/>
        <end position="35"/>
    </location>
</feature>
<dbReference type="InterPro" id="IPR052913">
    <property type="entry name" value="Glycopeptide_resist_protein"/>
</dbReference>
<evidence type="ECO:0000313" key="5">
    <source>
        <dbReference type="Proteomes" id="UP000243542"/>
    </source>
</evidence>
<dbReference type="EMBL" id="PDJK01000002">
    <property type="protein sequence ID" value="PFG48451.1"/>
    <property type="molecule type" value="Genomic_DNA"/>
</dbReference>
<comment type="caution">
    <text evidence="4">The sequence shown here is derived from an EMBL/GenBank/DDBJ whole genome shotgun (WGS) entry which is preliminary data.</text>
</comment>
<organism evidence="4 5">
    <name type="scientific">Amycolatopsis sulphurea</name>
    <dbReference type="NCBI Taxonomy" id="76022"/>
    <lineage>
        <taxon>Bacteria</taxon>
        <taxon>Bacillati</taxon>
        <taxon>Actinomycetota</taxon>
        <taxon>Actinomycetes</taxon>
        <taxon>Pseudonocardiales</taxon>
        <taxon>Pseudonocardiaceae</taxon>
        <taxon>Amycolatopsis</taxon>
    </lineage>
</organism>
<reference evidence="4 5" key="1">
    <citation type="submission" date="2017-10" db="EMBL/GenBank/DDBJ databases">
        <title>Sequencing the genomes of 1000 actinobacteria strains.</title>
        <authorList>
            <person name="Klenk H.-P."/>
        </authorList>
    </citation>
    <scope>NUCLEOTIDE SEQUENCE [LARGE SCALE GENOMIC DNA]</scope>
    <source>
        <strain evidence="4 5">DSM 46092</strain>
    </source>
</reference>
<dbReference type="Pfam" id="PF04294">
    <property type="entry name" value="VanW"/>
    <property type="match status" value="1"/>
</dbReference>
<evidence type="ECO:0000256" key="1">
    <source>
        <dbReference type="SAM" id="MobiDB-lite"/>
    </source>
</evidence>
<accession>A0A2A9FCH0</accession>
<dbReference type="Proteomes" id="UP000243542">
    <property type="component" value="Unassembled WGS sequence"/>
</dbReference>
<sequence>MREEEPAFPADGLLGEPGSGAEPRQESTRWPETRSRPAPQTGPLSESPPWSGPQPDPRTQRPFEPDSGQGLDLATEIFAVAGEGPPPPDTPLRRFRRRLGRTFMIVGCLLGLFVVCYAIDLISSAGDVPRGVQVAGIDVGGLSYAEAEAKLHNELQPRLTRPVVVHAGDVTSSLVPAQSGLGLDWPGTLKQAGHQPWSPITRMLSFFTTREVGVVTRSDQLQVEQSVRQLAQDKLDHAMTEGSIGFVPNASDGVTPYPVEPRQGQQLADVPAAVQAVVADWLSPRGVSLTMAVTPTKVTSAGVHSLLDSVVVPAVSSPVVLHGQGKDATLKPAAIASSFQFVPHDGGALELRVDQAKLRRAVQKDLASTETEAKDAQLTFDTGVPAVTPSTDARKINWGNTFKPLTDILAKPAARELTVAYDAKKPDLTTDKANALGVKEVIGEFTTGGLSGPAVANVSTLADRISGVVVKPGETFSLNAHRGGGYAAAPAQEDGSGPSVPGGGLSQLASTLYNAAYLAGLDDAGHVAQEYFLGRYPAGRDAVAVDALGNAVDLKIADNDQTGFAIQASASGGSVTVKIWGTRHYRVEGRSGGETNEVPPTVQLGPGADGACQASTGSSGFSVTDTRVFYDLAGGAEIREESRTTTYAPRPIVMC</sequence>
<dbReference type="PANTHER" id="PTHR35788">
    <property type="entry name" value="EXPORTED PROTEIN-RELATED"/>
    <property type="match status" value="1"/>
</dbReference>
<dbReference type="RefSeq" id="WP_245914844.1">
    <property type="nucleotide sequence ID" value="NZ_JBIAKZ010000043.1"/>
</dbReference>
<protein>
    <submittedName>
        <fullName evidence="4">Vancomycin resistance protein YoaR</fullName>
    </submittedName>
</protein>
<keyword evidence="2" id="KW-0812">Transmembrane</keyword>
<dbReference type="Pfam" id="PF12229">
    <property type="entry name" value="PG_binding_4"/>
    <property type="match status" value="1"/>
</dbReference>
<evidence type="ECO:0000259" key="3">
    <source>
        <dbReference type="Pfam" id="PF12229"/>
    </source>
</evidence>
<feature type="region of interest" description="Disordered" evidence="1">
    <location>
        <begin position="1"/>
        <end position="69"/>
    </location>
</feature>
<keyword evidence="2" id="KW-0472">Membrane</keyword>
<dbReference type="AlphaFoldDB" id="A0A2A9FCH0"/>
<keyword evidence="5" id="KW-1185">Reference proteome</keyword>
<dbReference type="InterPro" id="IPR007391">
    <property type="entry name" value="Vancomycin_resist_VanW"/>
</dbReference>